<name>A0AAE0C5X1_9CHLO</name>
<proteinExistence type="predicted"/>
<gene>
    <name evidence="1" type="ORF">CYMTET_42539</name>
</gene>
<evidence type="ECO:0000313" key="1">
    <source>
        <dbReference type="EMBL" id="KAK3247980.1"/>
    </source>
</evidence>
<sequence length="141" mass="14066">MMESGRSSEWALHPIEEGVIVMPSLQRAVFNVGLVGDAGDMLAPLPFREAPVEQTVQRTRGVGIAKAATALAAEVVRAAYGEAIGQRKAAPGAGSFFGGALLSVSSAATTTAAAADSARAAAAATAKRASRPATTTAEGAA</sequence>
<comment type="caution">
    <text evidence="1">The sequence shown here is derived from an EMBL/GenBank/DDBJ whole genome shotgun (WGS) entry which is preliminary data.</text>
</comment>
<evidence type="ECO:0000313" key="2">
    <source>
        <dbReference type="Proteomes" id="UP001190700"/>
    </source>
</evidence>
<reference evidence="1 2" key="1">
    <citation type="journal article" date="2015" name="Genome Biol. Evol.">
        <title>Comparative Genomics of a Bacterivorous Green Alga Reveals Evolutionary Causalities and Consequences of Phago-Mixotrophic Mode of Nutrition.</title>
        <authorList>
            <person name="Burns J.A."/>
            <person name="Paasch A."/>
            <person name="Narechania A."/>
            <person name="Kim E."/>
        </authorList>
    </citation>
    <scope>NUCLEOTIDE SEQUENCE [LARGE SCALE GENOMIC DNA]</scope>
    <source>
        <strain evidence="1 2">PLY_AMNH</strain>
    </source>
</reference>
<dbReference type="Proteomes" id="UP001190700">
    <property type="component" value="Unassembled WGS sequence"/>
</dbReference>
<keyword evidence="2" id="KW-1185">Reference proteome</keyword>
<organism evidence="1 2">
    <name type="scientific">Cymbomonas tetramitiformis</name>
    <dbReference type="NCBI Taxonomy" id="36881"/>
    <lineage>
        <taxon>Eukaryota</taxon>
        <taxon>Viridiplantae</taxon>
        <taxon>Chlorophyta</taxon>
        <taxon>Pyramimonadophyceae</taxon>
        <taxon>Pyramimonadales</taxon>
        <taxon>Pyramimonadaceae</taxon>
        <taxon>Cymbomonas</taxon>
    </lineage>
</organism>
<accession>A0AAE0C5X1</accession>
<dbReference type="EMBL" id="LGRX02028516">
    <property type="protein sequence ID" value="KAK3247980.1"/>
    <property type="molecule type" value="Genomic_DNA"/>
</dbReference>
<protein>
    <submittedName>
        <fullName evidence="1">Uncharacterized protein</fullName>
    </submittedName>
</protein>
<dbReference type="AlphaFoldDB" id="A0AAE0C5X1"/>